<protein>
    <submittedName>
        <fullName evidence="1">Uncharacterized protein</fullName>
    </submittedName>
</protein>
<dbReference type="EMBL" id="GBXM01006634">
    <property type="protein sequence ID" value="JAI01944.1"/>
    <property type="molecule type" value="Transcribed_RNA"/>
</dbReference>
<reference evidence="1" key="1">
    <citation type="submission" date="2014-11" db="EMBL/GenBank/DDBJ databases">
        <authorList>
            <person name="Amaro Gonzalez C."/>
        </authorList>
    </citation>
    <scope>NUCLEOTIDE SEQUENCE</scope>
</reference>
<accession>A0A0E9XJT3</accession>
<proteinExistence type="predicted"/>
<organism evidence="1">
    <name type="scientific">Anguilla anguilla</name>
    <name type="common">European freshwater eel</name>
    <name type="synonym">Muraena anguilla</name>
    <dbReference type="NCBI Taxonomy" id="7936"/>
    <lineage>
        <taxon>Eukaryota</taxon>
        <taxon>Metazoa</taxon>
        <taxon>Chordata</taxon>
        <taxon>Craniata</taxon>
        <taxon>Vertebrata</taxon>
        <taxon>Euteleostomi</taxon>
        <taxon>Actinopterygii</taxon>
        <taxon>Neopterygii</taxon>
        <taxon>Teleostei</taxon>
        <taxon>Anguilliformes</taxon>
        <taxon>Anguillidae</taxon>
        <taxon>Anguilla</taxon>
    </lineage>
</organism>
<evidence type="ECO:0000313" key="1">
    <source>
        <dbReference type="EMBL" id="JAI01944.1"/>
    </source>
</evidence>
<reference evidence="1" key="2">
    <citation type="journal article" date="2015" name="Fish Shellfish Immunol.">
        <title>Early steps in the European eel (Anguilla anguilla)-Vibrio vulnificus interaction in the gills: Role of the RtxA13 toxin.</title>
        <authorList>
            <person name="Callol A."/>
            <person name="Pajuelo D."/>
            <person name="Ebbesson L."/>
            <person name="Teles M."/>
            <person name="MacKenzie S."/>
            <person name="Amaro C."/>
        </authorList>
    </citation>
    <scope>NUCLEOTIDE SEQUENCE</scope>
</reference>
<sequence>MVVTYEIYQNNEPSCSMFVLTHRLFVASLIKNYSLFVGRLGHEP</sequence>
<dbReference type="AlphaFoldDB" id="A0A0E9XJT3"/>
<name>A0A0E9XJT3_ANGAN</name>